<evidence type="ECO:0000313" key="8">
    <source>
        <dbReference type="Proteomes" id="UP000503096"/>
    </source>
</evidence>
<keyword evidence="2 7" id="KW-0645">Protease</keyword>
<sequence length="339" mass="36034">MKLPALFLCIGVALPAFGAVSQAPADKPKEEDAAYQTLISAANAVVAVKMKALANARSAETLGNERLGSGVLIAPSGLVLTIGYLILEADQVDVTTVGGRTIPATVVAYDHATGFGLLRPIGPLDVKPVRLGNSGKVDALDRMMVATGSGELGVSVTTVVSKRTFAGYWEYLIDDALFTSPPRLDHSGAALINKDGELVGIGSLFVMDAQTPGERLPGNMFVPVDLLKPIIDEMIETGRQKAGVRPWLGINSLEEDGRIKVLRVTSDGPAEKAGIKPGDIILTVGGQKVEKLDDFYKKLWSSGKPGVEVALKILQGAEVRDLKIRSIDRLEFVRKKPTI</sequence>
<name>A0A6M4HCH1_9PROT</name>
<dbReference type="AlphaFoldDB" id="A0A6M4HCH1"/>
<dbReference type="Proteomes" id="UP000503096">
    <property type="component" value="Chromosome"/>
</dbReference>
<dbReference type="Gene3D" id="2.40.10.120">
    <property type="match status" value="1"/>
</dbReference>
<comment type="similarity">
    <text evidence="1">Belongs to the peptidase S1C family.</text>
</comment>
<accession>A0A6M4HCH1</accession>
<dbReference type="InterPro" id="IPR001940">
    <property type="entry name" value="Peptidase_S1C"/>
</dbReference>
<organism evidence="7 8">
    <name type="scientific">Usitatibacter palustris</name>
    <dbReference type="NCBI Taxonomy" id="2732487"/>
    <lineage>
        <taxon>Bacteria</taxon>
        <taxon>Pseudomonadati</taxon>
        <taxon>Pseudomonadota</taxon>
        <taxon>Betaproteobacteria</taxon>
        <taxon>Nitrosomonadales</taxon>
        <taxon>Usitatibacteraceae</taxon>
        <taxon>Usitatibacter</taxon>
    </lineage>
</organism>
<evidence type="ECO:0000256" key="1">
    <source>
        <dbReference type="ARBA" id="ARBA00010541"/>
    </source>
</evidence>
<keyword evidence="4" id="KW-0720">Serine protease</keyword>
<dbReference type="PANTHER" id="PTHR22939:SF129">
    <property type="entry name" value="SERINE PROTEASE HTRA2, MITOCHONDRIAL"/>
    <property type="match status" value="1"/>
</dbReference>
<dbReference type="SUPFAM" id="SSF50494">
    <property type="entry name" value="Trypsin-like serine proteases"/>
    <property type="match status" value="1"/>
</dbReference>
<evidence type="ECO:0000313" key="7">
    <source>
        <dbReference type="EMBL" id="QJR16214.1"/>
    </source>
</evidence>
<dbReference type="SUPFAM" id="SSF50156">
    <property type="entry name" value="PDZ domain-like"/>
    <property type="match status" value="1"/>
</dbReference>
<dbReference type="PRINTS" id="PR00834">
    <property type="entry name" value="PROTEASES2C"/>
</dbReference>
<feature type="chain" id="PRO_5026648852" evidence="5">
    <location>
        <begin position="19"/>
        <end position="339"/>
    </location>
</feature>
<evidence type="ECO:0000256" key="2">
    <source>
        <dbReference type="ARBA" id="ARBA00022670"/>
    </source>
</evidence>
<keyword evidence="3 7" id="KW-0378">Hydrolase</keyword>
<gene>
    <name evidence="7" type="primary">degS</name>
    <name evidence="7" type="ORF">DSM104440_03043</name>
</gene>
<dbReference type="KEGG" id="upl:DSM104440_03043"/>
<keyword evidence="8" id="KW-1185">Reference proteome</keyword>
<evidence type="ECO:0000256" key="3">
    <source>
        <dbReference type="ARBA" id="ARBA00022801"/>
    </source>
</evidence>
<dbReference type="InterPro" id="IPR001478">
    <property type="entry name" value="PDZ"/>
</dbReference>
<dbReference type="GO" id="GO:0004252">
    <property type="term" value="F:serine-type endopeptidase activity"/>
    <property type="evidence" value="ECO:0007669"/>
    <property type="project" value="InterPro"/>
</dbReference>
<dbReference type="GO" id="GO:0006508">
    <property type="term" value="P:proteolysis"/>
    <property type="evidence" value="ECO:0007669"/>
    <property type="project" value="UniProtKB-KW"/>
</dbReference>
<dbReference type="RefSeq" id="WP_171164139.1">
    <property type="nucleotide sequence ID" value="NZ_CP053073.1"/>
</dbReference>
<dbReference type="Pfam" id="PF13180">
    <property type="entry name" value="PDZ_2"/>
    <property type="match status" value="1"/>
</dbReference>
<dbReference type="Pfam" id="PF13365">
    <property type="entry name" value="Trypsin_2"/>
    <property type="match status" value="1"/>
</dbReference>
<dbReference type="EC" id="3.4.21.107" evidence="7"/>
<evidence type="ECO:0000259" key="6">
    <source>
        <dbReference type="PROSITE" id="PS50106"/>
    </source>
</evidence>
<dbReference type="EMBL" id="CP053073">
    <property type="protein sequence ID" value="QJR16214.1"/>
    <property type="molecule type" value="Genomic_DNA"/>
</dbReference>
<dbReference type="PANTHER" id="PTHR22939">
    <property type="entry name" value="SERINE PROTEASE FAMILY S1C HTRA-RELATED"/>
    <property type="match status" value="1"/>
</dbReference>
<proteinExistence type="inferred from homology"/>
<feature type="signal peptide" evidence="5">
    <location>
        <begin position="1"/>
        <end position="18"/>
    </location>
</feature>
<reference evidence="7 8" key="1">
    <citation type="submission" date="2020-04" db="EMBL/GenBank/DDBJ databases">
        <title>Usitatibacter rugosus gen. nov., sp. nov. and Usitatibacter palustris sp. nov., novel members of Usitatibacteraceae fam. nov. within the order Nitrosomonadales isolated from soil.</title>
        <authorList>
            <person name="Huber K.J."/>
            <person name="Neumann-Schaal M."/>
            <person name="Geppert A."/>
            <person name="Luckner M."/>
            <person name="Wanner G."/>
            <person name="Overmann J."/>
        </authorList>
    </citation>
    <scope>NUCLEOTIDE SEQUENCE [LARGE SCALE GENOMIC DNA]</scope>
    <source>
        <strain evidence="7 8">Swamp67</strain>
    </source>
</reference>
<dbReference type="Gene3D" id="2.30.42.10">
    <property type="match status" value="1"/>
</dbReference>
<evidence type="ECO:0000256" key="4">
    <source>
        <dbReference type="ARBA" id="ARBA00022825"/>
    </source>
</evidence>
<evidence type="ECO:0000256" key="5">
    <source>
        <dbReference type="SAM" id="SignalP"/>
    </source>
</evidence>
<keyword evidence="5" id="KW-0732">Signal</keyword>
<dbReference type="InterPro" id="IPR036034">
    <property type="entry name" value="PDZ_sf"/>
</dbReference>
<dbReference type="InParanoid" id="A0A6M4HCH1"/>
<dbReference type="PROSITE" id="PS50106">
    <property type="entry name" value="PDZ"/>
    <property type="match status" value="1"/>
</dbReference>
<dbReference type="InterPro" id="IPR009003">
    <property type="entry name" value="Peptidase_S1_PA"/>
</dbReference>
<feature type="domain" description="PDZ" evidence="6">
    <location>
        <begin position="234"/>
        <end position="292"/>
    </location>
</feature>
<protein>
    <submittedName>
        <fullName evidence="7">Serine endoprotease DegS</fullName>
        <ecNumber evidence="7">3.4.21.107</ecNumber>
    </submittedName>
</protein>
<dbReference type="SMART" id="SM00228">
    <property type="entry name" value="PDZ"/>
    <property type="match status" value="1"/>
</dbReference>